<evidence type="ECO:0000256" key="7">
    <source>
        <dbReference type="ARBA" id="ARBA00022840"/>
    </source>
</evidence>
<dbReference type="InterPro" id="IPR005218">
    <property type="entry name" value="Diacylglycerol/lipid_kinase"/>
</dbReference>
<dbReference type="Gene3D" id="2.60.200.40">
    <property type="match status" value="1"/>
</dbReference>
<keyword evidence="9" id="KW-0443">Lipid metabolism</keyword>
<evidence type="ECO:0000256" key="11">
    <source>
        <dbReference type="ARBA" id="ARBA00023264"/>
    </source>
</evidence>
<evidence type="ECO:0000313" key="14">
    <source>
        <dbReference type="Proteomes" id="UP000537126"/>
    </source>
</evidence>
<dbReference type="Gene3D" id="3.40.50.10330">
    <property type="entry name" value="Probable inorganic polyphosphate/atp-NAD kinase, domain 1"/>
    <property type="match status" value="1"/>
</dbReference>
<sequence>MKTQRIVFIINPIAGGKSKDAFCRQIRGFFAEDEWQIEIHSTRMPGDATVLARQAIAQPCRAVVAVGGDGTINEVAQALINTNIPLGVLPFGSGNGLARHFGIPLKAEEALKLLISGKPQAIDVGQVNEKLFLCTTGIGFDAAVSERFASYKARGFMTYVRSTLETFATYRPEEVEIDWGEGRRAYTVFSATVANISQYGNNAYIAPVASADDTYLDLCILKPFPKWQMPLIALALFTKQLPRFAFYEHRRVKKVTFYRKQAAVSHFDGENAYEGKELHIEVRPQALHLIAPQ</sequence>
<dbReference type="InterPro" id="IPR016064">
    <property type="entry name" value="NAD/diacylglycerol_kinase_sf"/>
</dbReference>
<keyword evidence="7" id="KW-0067">ATP-binding</keyword>
<dbReference type="PROSITE" id="PS50146">
    <property type="entry name" value="DAGK"/>
    <property type="match status" value="1"/>
</dbReference>
<evidence type="ECO:0000256" key="4">
    <source>
        <dbReference type="ARBA" id="ARBA00022723"/>
    </source>
</evidence>
<dbReference type="SUPFAM" id="SSF111331">
    <property type="entry name" value="NAD kinase/diacylglycerol kinase-like"/>
    <property type="match status" value="1"/>
</dbReference>
<keyword evidence="2" id="KW-0444">Lipid biosynthesis</keyword>
<evidence type="ECO:0000256" key="1">
    <source>
        <dbReference type="ARBA" id="ARBA00001946"/>
    </source>
</evidence>
<name>A0A846MLY6_9BACT</name>
<evidence type="ECO:0000256" key="9">
    <source>
        <dbReference type="ARBA" id="ARBA00023098"/>
    </source>
</evidence>
<dbReference type="PANTHER" id="PTHR12358">
    <property type="entry name" value="SPHINGOSINE KINASE"/>
    <property type="match status" value="1"/>
</dbReference>
<evidence type="ECO:0000256" key="5">
    <source>
        <dbReference type="ARBA" id="ARBA00022741"/>
    </source>
</evidence>
<comment type="caution">
    <text evidence="13">The sequence shown here is derived from an EMBL/GenBank/DDBJ whole genome shotgun (WGS) entry which is preliminary data.</text>
</comment>
<dbReference type="AlphaFoldDB" id="A0A846MLY6"/>
<evidence type="ECO:0000256" key="2">
    <source>
        <dbReference type="ARBA" id="ARBA00022516"/>
    </source>
</evidence>
<dbReference type="Pfam" id="PF00781">
    <property type="entry name" value="DAGK_cat"/>
    <property type="match status" value="1"/>
</dbReference>
<dbReference type="GO" id="GO:0016301">
    <property type="term" value="F:kinase activity"/>
    <property type="evidence" value="ECO:0007669"/>
    <property type="project" value="UniProtKB-KW"/>
</dbReference>
<gene>
    <name evidence="13" type="ORF">FHS56_000039</name>
</gene>
<evidence type="ECO:0000256" key="3">
    <source>
        <dbReference type="ARBA" id="ARBA00022679"/>
    </source>
</evidence>
<keyword evidence="4" id="KW-0479">Metal-binding</keyword>
<dbReference type="InterPro" id="IPR045540">
    <property type="entry name" value="YegS/DAGK_C"/>
</dbReference>
<dbReference type="GO" id="GO:0005524">
    <property type="term" value="F:ATP binding"/>
    <property type="evidence" value="ECO:0007669"/>
    <property type="project" value="UniProtKB-KW"/>
</dbReference>
<dbReference type="Proteomes" id="UP000537126">
    <property type="component" value="Unassembled WGS sequence"/>
</dbReference>
<keyword evidence="5" id="KW-0547">Nucleotide-binding</keyword>
<dbReference type="EMBL" id="JAASRN010000001">
    <property type="protein sequence ID" value="NIK72553.1"/>
    <property type="molecule type" value="Genomic_DNA"/>
</dbReference>
<dbReference type="InterPro" id="IPR001206">
    <property type="entry name" value="Diacylglycerol_kinase_cat_dom"/>
</dbReference>
<dbReference type="PANTHER" id="PTHR12358:SF106">
    <property type="entry name" value="LIPID KINASE YEGS"/>
    <property type="match status" value="1"/>
</dbReference>
<dbReference type="InterPro" id="IPR017438">
    <property type="entry name" value="ATP-NAD_kinase_N"/>
</dbReference>
<evidence type="ECO:0000256" key="6">
    <source>
        <dbReference type="ARBA" id="ARBA00022777"/>
    </source>
</evidence>
<dbReference type="RefSeq" id="WP_166917879.1">
    <property type="nucleotide sequence ID" value="NZ_JAASRN010000001.1"/>
</dbReference>
<accession>A0A846MLY6</accession>
<dbReference type="InterPro" id="IPR050187">
    <property type="entry name" value="Lipid_Phosphate_FormReg"/>
</dbReference>
<dbReference type="GO" id="GO:0046872">
    <property type="term" value="F:metal ion binding"/>
    <property type="evidence" value="ECO:0007669"/>
    <property type="project" value="UniProtKB-KW"/>
</dbReference>
<evidence type="ECO:0000256" key="8">
    <source>
        <dbReference type="ARBA" id="ARBA00022842"/>
    </source>
</evidence>
<evidence type="ECO:0000259" key="12">
    <source>
        <dbReference type="PROSITE" id="PS50146"/>
    </source>
</evidence>
<keyword evidence="8" id="KW-0460">Magnesium</keyword>
<dbReference type="GO" id="GO:0005886">
    <property type="term" value="C:plasma membrane"/>
    <property type="evidence" value="ECO:0007669"/>
    <property type="project" value="TreeGrafter"/>
</dbReference>
<evidence type="ECO:0000313" key="13">
    <source>
        <dbReference type="EMBL" id="NIK72553.1"/>
    </source>
</evidence>
<keyword evidence="6 13" id="KW-0418">Kinase</keyword>
<dbReference type="NCBIfam" id="TIGR00147">
    <property type="entry name" value="YegS/Rv2252/BmrU family lipid kinase"/>
    <property type="match status" value="1"/>
</dbReference>
<keyword evidence="10" id="KW-0594">Phospholipid biosynthesis</keyword>
<keyword evidence="14" id="KW-1185">Reference proteome</keyword>
<proteinExistence type="predicted"/>
<dbReference type="GO" id="GO:0008654">
    <property type="term" value="P:phospholipid biosynthetic process"/>
    <property type="evidence" value="ECO:0007669"/>
    <property type="project" value="UniProtKB-KW"/>
</dbReference>
<reference evidence="13 14" key="1">
    <citation type="submission" date="2020-03" db="EMBL/GenBank/DDBJ databases">
        <title>Genomic Encyclopedia of Type Strains, Phase IV (KMG-IV): sequencing the most valuable type-strain genomes for metagenomic binning, comparative biology and taxonomic classification.</title>
        <authorList>
            <person name="Goeker M."/>
        </authorList>
    </citation>
    <scope>NUCLEOTIDE SEQUENCE [LARGE SCALE GENOMIC DNA]</scope>
    <source>
        <strain evidence="13 14">DSM 5718</strain>
    </source>
</reference>
<keyword evidence="11" id="KW-1208">Phospholipid metabolism</keyword>
<feature type="domain" description="DAGKc" evidence="12">
    <location>
        <begin position="1"/>
        <end position="130"/>
    </location>
</feature>
<dbReference type="Pfam" id="PF19279">
    <property type="entry name" value="YegS_C"/>
    <property type="match status" value="1"/>
</dbReference>
<dbReference type="SMART" id="SM00046">
    <property type="entry name" value="DAGKc"/>
    <property type="match status" value="1"/>
</dbReference>
<organism evidence="13 14">
    <name type="scientific">Thermonema lapsum</name>
    <dbReference type="NCBI Taxonomy" id="28195"/>
    <lineage>
        <taxon>Bacteria</taxon>
        <taxon>Pseudomonadati</taxon>
        <taxon>Bacteroidota</taxon>
        <taxon>Cytophagia</taxon>
        <taxon>Cytophagales</taxon>
        <taxon>Thermonemataceae</taxon>
        <taxon>Thermonema</taxon>
    </lineage>
</organism>
<comment type="cofactor">
    <cofactor evidence="1">
        <name>Mg(2+)</name>
        <dbReference type="ChEBI" id="CHEBI:18420"/>
    </cofactor>
</comment>
<keyword evidence="3" id="KW-0808">Transferase</keyword>
<evidence type="ECO:0000256" key="10">
    <source>
        <dbReference type="ARBA" id="ARBA00023209"/>
    </source>
</evidence>
<protein>
    <submittedName>
        <fullName evidence="13">YegS/Rv2252/BmrU family lipid kinase</fullName>
    </submittedName>
</protein>